<feature type="domain" description="Glycosyltransferase subfamily 4-like N-terminal" evidence="3">
    <location>
        <begin position="27"/>
        <end position="155"/>
    </location>
</feature>
<dbReference type="EC" id="2.4.-.-" evidence="4"/>
<accession>A0A8T8I0C9</accession>
<keyword evidence="2 4" id="KW-0808">Transferase</keyword>
<feature type="non-terminal residue" evidence="4">
    <location>
        <position position="160"/>
    </location>
</feature>
<organism evidence="4 5">
    <name type="scientific">Saccharothrix algeriensis</name>
    <dbReference type="NCBI Taxonomy" id="173560"/>
    <lineage>
        <taxon>Bacteria</taxon>
        <taxon>Bacillati</taxon>
        <taxon>Actinomycetota</taxon>
        <taxon>Actinomycetes</taxon>
        <taxon>Pseudonocardiales</taxon>
        <taxon>Pseudonocardiaceae</taxon>
        <taxon>Saccharothrix</taxon>
    </lineage>
</organism>
<proteinExistence type="predicted"/>
<evidence type="ECO:0000313" key="4">
    <source>
        <dbReference type="EMBL" id="QTR04128.1"/>
    </source>
</evidence>
<keyword evidence="1 4" id="KW-0328">Glycosyltransferase</keyword>
<dbReference type="SUPFAM" id="SSF53756">
    <property type="entry name" value="UDP-Glycosyltransferase/glycogen phosphorylase"/>
    <property type="match status" value="1"/>
</dbReference>
<dbReference type="AlphaFoldDB" id="A0A8T8I0C9"/>
<name>A0A8T8I0C9_9PSEU</name>
<dbReference type="GO" id="GO:0016757">
    <property type="term" value="F:glycosyltransferase activity"/>
    <property type="evidence" value="ECO:0007669"/>
    <property type="project" value="UniProtKB-KW"/>
</dbReference>
<dbReference type="EMBL" id="CP072788">
    <property type="protein sequence ID" value="QTR04128.1"/>
    <property type="molecule type" value="Genomic_DNA"/>
</dbReference>
<evidence type="ECO:0000256" key="2">
    <source>
        <dbReference type="ARBA" id="ARBA00022679"/>
    </source>
</evidence>
<evidence type="ECO:0000259" key="3">
    <source>
        <dbReference type="Pfam" id="PF13579"/>
    </source>
</evidence>
<gene>
    <name evidence="4" type="ORF">J7S33_03880</name>
</gene>
<evidence type="ECO:0000313" key="5">
    <source>
        <dbReference type="Proteomes" id="UP000671828"/>
    </source>
</evidence>
<sequence length="160" mass="16200">MRISMVSLSADPLAAPGDGEAGGLCGHLGDLCPALAAAGHDVEVHTLARDGEHSVAEVPPGFRVVRLPVTGHRAAMPDPTQVDLWVSGAEVPVQGPRPGTPAPDLADVVEHLRDRWAGRPPDVVHAHGWTSALVALAAAAATPVPVLVSPHGAHPGGGEA</sequence>
<dbReference type="Gene3D" id="3.40.50.2000">
    <property type="entry name" value="Glycogen Phosphorylase B"/>
    <property type="match status" value="1"/>
</dbReference>
<reference evidence="4" key="1">
    <citation type="submission" date="2021-04" db="EMBL/GenBank/DDBJ databases">
        <title>Saccharothrix algeriensis WGS.</title>
        <authorList>
            <person name="Stuskova K."/>
            <person name="Hakalova E."/>
            <person name="Tebbal A.B."/>
            <person name="Eichmeier A."/>
        </authorList>
    </citation>
    <scope>NUCLEOTIDE SEQUENCE</scope>
    <source>
        <strain evidence="4">NRRL B-24137</strain>
    </source>
</reference>
<dbReference type="Pfam" id="PF13579">
    <property type="entry name" value="Glyco_trans_4_4"/>
    <property type="match status" value="1"/>
</dbReference>
<evidence type="ECO:0000256" key="1">
    <source>
        <dbReference type="ARBA" id="ARBA00022676"/>
    </source>
</evidence>
<dbReference type="InterPro" id="IPR028098">
    <property type="entry name" value="Glyco_trans_4-like_N"/>
</dbReference>
<protein>
    <submittedName>
        <fullName evidence="4">Glycosyltransferase</fullName>
        <ecNumber evidence="4">2.4.-.-</ecNumber>
    </submittedName>
</protein>
<dbReference type="Proteomes" id="UP000671828">
    <property type="component" value="Chromosome"/>
</dbReference>